<feature type="compositionally biased region" description="Polar residues" evidence="1">
    <location>
        <begin position="1638"/>
        <end position="1654"/>
    </location>
</feature>
<feature type="region of interest" description="Disordered" evidence="1">
    <location>
        <begin position="155"/>
        <end position="320"/>
    </location>
</feature>
<feature type="compositionally biased region" description="Polar residues" evidence="1">
    <location>
        <begin position="27"/>
        <end position="36"/>
    </location>
</feature>
<feature type="compositionally biased region" description="Basic and acidic residues" evidence="1">
    <location>
        <begin position="617"/>
        <end position="631"/>
    </location>
</feature>
<feature type="compositionally biased region" description="Low complexity" evidence="1">
    <location>
        <begin position="81"/>
        <end position="102"/>
    </location>
</feature>
<feature type="compositionally biased region" description="Basic and acidic residues" evidence="1">
    <location>
        <begin position="106"/>
        <end position="117"/>
    </location>
</feature>
<evidence type="ECO:0000313" key="3">
    <source>
        <dbReference type="Proteomes" id="UP001556367"/>
    </source>
</evidence>
<reference evidence="3" key="1">
    <citation type="submission" date="2024-06" db="EMBL/GenBank/DDBJ databases">
        <title>Multi-omics analyses provide insights into the biosynthesis of the anticancer antibiotic pleurotin in Hohenbuehelia grisea.</title>
        <authorList>
            <person name="Weaver J.A."/>
            <person name="Alberti F."/>
        </authorList>
    </citation>
    <scope>NUCLEOTIDE SEQUENCE [LARGE SCALE GENOMIC DNA]</scope>
    <source>
        <strain evidence="3">T-177</strain>
    </source>
</reference>
<feature type="region of interest" description="Disordered" evidence="1">
    <location>
        <begin position="746"/>
        <end position="775"/>
    </location>
</feature>
<protein>
    <submittedName>
        <fullName evidence="2">Uncharacterized protein</fullName>
    </submittedName>
</protein>
<dbReference type="EMBL" id="JASNQZ010000011">
    <property type="protein sequence ID" value="KAL0950516.1"/>
    <property type="molecule type" value="Genomic_DNA"/>
</dbReference>
<organism evidence="2 3">
    <name type="scientific">Hohenbuehelia grisea</name>
    <dbReference type="NCBI Taxonomy" id="104357"/>
    <lineage>
        <taxon>Eukaryota</taxon>
        <taxon>Fungi</taxon>
        <taxon>Dikarya</taxon>
        <taxon>Basidiomycota</taxon>
        <taxon>Agaricomycotina</taxon>
        <taxon>Agaricomycetes</taxon>
        <taxon>Agaricomycetidae</taxon>
        <taxon>Agaricales</taxon>
        <taxon>Pleurotineae</taxon>
        <taxon>Pleurotaceae</taxon>
        <taxon>Hohenbuehelia</taxon>
    </lineage>
</organism>
<feature type="region of interest" description="Disordered" evidence="1">
    <location>
        <begin position="906"/>
        <end position="967"/>
    </location>
</feature>
<feature type="region of interest" description="Disordered" evidence="1">
    <location>
        <begin position="1880"/>
        <end position="1901"/>
    </location>
</feature>
<keyword evidence="3" id="KW-1185">Reference proteome</keyword>
<feature type="compositionally biased region" description="Polar residues" evidence="1">
    <location>
        <begin position="500"/>
        <end position="514"/>
    </location>
</feature>
<feature type="compositionally biased region" description="Polar residues" evidence="1">
    <location>
        <begin position="308"/>
        <end position="317"/>
    </location>
</feature>
<feature type="region of interest" description="Disordered" evidence="1">
    <location>
        <begin position="451"/>
        <end position="530"/>
    </location>
</feature>
<feature type="compositionally biased region" description="Basic and acidic residues" evidence="1">
    <location>
        <begin position="195"/>
        <end position="204"/>
    </location>
</feature>
<sequence>MRTAATIATPSNTQHVPTIRLISATPSAAGLSSTEGSMSFASEPSMSSWASVGSPSPVLLPKASVSSLNPKKRLVPKKSKLSLLGLGSSSKSNNPPSSIVSPAQPSEKDKDLSDVLRRVGASEGSSRGFDIYVDPTDDPEFGEIVVVRKKKSRAGLDNVRWGGDMPAQSPLGEKNLNAKPTKEPDSTKWWNIGRGRKESKDKSNKPKVKSPLSQLHDENSAPVRFNSTSGISPVLPAISKPSERSRFNSLDSGVLLASKPAPQPREVPSLSRSSLRATSNPTPVPPALISRSSTPTTGGLLAPPSAHGGSTLQPSEGGNQGSIALRAIRSVRSIARIGGWAKASEGEEEDTAEKKDSKEKDVTLRKKEKKEKKEKENREKKERKEKKEKEKAQTLRVSTSSFEAGALSPARPIRANVPDITATDGMAKTLGKKRSTLMGLSIGLGIPSTMRMPSMRSGSNASSILAGTGTTSGGLFVTPRDRSGSGASGASRNSGASSLRPLSTSSGVSSAYTTGTSRISSGSVCSSGSIGTSVRWDEVALERRRLECKLDRAREREAVQELAEKAKAEEKQRSKKGSKKSKKKKEEEKEKRGSRHSSEGRRRTPLSAVFPEALTPPRERPSLERETKIDSDPIPVWRVNVEEATNDGHCLPDDESAHSTTETPLKRSAPRRRPMSEQLLGSMRNGRPKAMYEGEGDSDGVISLLDAATNDLAQLINHLDLEATPGTPDLSPLRPSPLLRSTIRGSALSSADHSPTQPGSPRASSNSRMRLPDSPLKGLRASMASITSLRPYAQSRDPAVRVMRKPSIPIPELVGQQIAPWPVLNQSLAPKRSQEMLAPSLSRAVSTSDQASALTPSRLKHKRPMEFDSPGPSPEPAPVFLPLQPAKPRRNLPVQQETIEFGKNRAPSFMTFGSHSRSSSARSGSASASPAGSFFKKEHARKKSSLSSSFGLRDNGAGYNSDSMPIPPETKRILGMTGTMGASVASGYVDQELDSSDPDSDIPDELQILLAGQSDLEDTLEFPRSAVTNSSGPNSSLNTSRSSAIPVPVFRANVVDEAHGEVMDIGAESSDGDEDMNDTKKSFDFTGELKQLNESGDSDRRSFVEQLENAFRTPAKIDLRGFGDGLLQVNVPPMPALPKMDMFTGHTDSESSQSSSGPSFDLSAGSDMLVDVKEPTLMHLQTTAPDTLQSLGDIVNPGERIVDVLEPTFLQGSDSVSISEENAQNYEGQDISGFRFEFSPQQSKTASSMGSHPSNGQLNVDFKFGGRPPAAQDNDRVKTAKPLTLSDIIPPPSHHRSLSDSYMLDEDDSVLKSIFAKVSDIPGAMAPPPVPRPRVNSDSSSKRFARNVSCNSIAAIHNRTHSRHSSGVSFAGFESFEEVRRGFEFSGPRPTFYPPTASAFSRSTTHARQESVMSIASVSSFGHVLNHGSADPFEYGLPSLQERPSSEELSISMSMNVDDTFSFIHRQPRRKRVDSDASSFYFKPSNESRSQRHRRYGSNMSVSSQAPPISLYNRSFGHHRRTSSVSSASSVAHSYAMFGPLGNRSAHARHKQDASMDSIMSDFSAMRLGRPGIGDKMFDTGIEHGAPLTSISASPPESAAPEQSNYGEKRSSSFDSILDDEPRSSMDDDSLFEKTGHRSSISSDSVFGNDDSQAPSHLLPPYQFRPVSMISFNSTHSIVQEDDTMISMLGGGHVRRSSIRSVIDASPCVRFERKRKDIGFDYDSPHKARILEKPSIASTSSHQFGGERMIKAQKGLLERQSLEDSCLMAAGEDLTSAVQDMPVFSRPGPTSRSRSSTCTSSSGVDTPPLSSSDGSSVSGGSQSSIDLSQLNIDLANATHPMSTVARVRARARARGHGHRRRISEARMSRASVYETIEEEMSVANSPARPPSEKKDSPTISQPVYVVDPDTVSITSGARDSITYWDDEQGIVALRRFYALKDEAEVTVTESKRVWADTPFSLFAVQAFHPPDHPTGMQALLEHSVQNFGPLPSELRARRIRSRTQSRTSPYPQARTVKVSITPEQNISHQADELAPSGLRVLEVNQNIGASSPVVDKTKPSHKGQVEPKRENAWGLAPSVRPRVGSTARRTALGWTKRSNGGKSSTGQKENVVGEGTLIMTPGETLRLSRPRPRGRPTPASTRPKPIRL</sequence>
<feature type="region of interest" description="Disordered" evidence="1">
    <location>
        <begin position="1778"/>
        <end position="1823"/>
    </location>
</feature>
<feature type="compositionally biased region" description="Polar residues" evidence="1">
    <location>
        <begin position="746"/>
        <end position="768"/>
    </location>
</feature>
<evidence type="ECO:0000313" key="2">
    <source>
        <dbReference type="EMBL" id="KAL0950516.1"/>
    </source>
</evidence>
<feature type="region of interest" description="Disordered" evidence="1">
    <location>
        <begin position="2083"/>
        <end position="2148"/>
    </location>
</feature>
<feature type="region of interest" description="Disordered" evidence="1">
    <location>
        <begin position="341"/>
        <end position="410"/>
    </location>
</feature>
<feature type="region of interest" description="Disordered" evidence="1">
    <location>
        <begin position="27"/>
        <end position="55"/>
    </location>
</feature>
<feature type="compositionally biased region" description="Basic and acidic residues" evidence="1">
    <location>
        <begin position="548"/>
        <end position="572"/>
    </location>
</feature>
<feature type="compositionally biased region" description="Low complexity" evidence="1">
    <location>
        <begin position="2136"/>
        <end position="2148"/>
    </location>
</feature>
<feature type="compositionally biased region" description="Low complexity" evidence="1">
    <location>
        <begin position="1592"/>
        <end position="1602"/>
    </location>
</feature>
<gene>
    <name evidence="2" type="ORF">HGRIS_007325</name>
</gene>
<accession>A0ABR3J537</accession>
<feature type="compositionally biased region" description="Low complexity" evidence="1">
    <location>
        <begin position="37"/>
        <end position="51"/>
    </location>
</feature>
<feature type="compositionally biased region" description="Polar residues" evidence="1">
    <location>
        <begin position="456"/>
        <end position="469"/>
    </location>
</feature>
<feature type="region of interest" description="Disordered" evidence="1">
    <location>
        <begin position="1580"/>
        <end position="1654"/>
    </location>
</feature>
<feature type="compositionally biased region" description="Polar residues" evidence="1">
    <location>
        <begin position="2096"/>
        <end position="2108"/>
    </location>
</feature>
<feature type="compositionally biased region" description="Polar residues" evidence="1">
    <location>
        <begin position="843"/>
        <end position="855"/>
    </location>
</feature>
<feature type="compositionally biased region" description="Low complexity" evidence="1">
    <location>
        <begin position="515"/>
        <end position="530"/>
    </location>
</feature>
<feature type="compositionally biased region" description="Basic and acidic residues" evidence="1">
    <location>
        <begin position="1620"/>
        <end position="1636"/>
    </location>
</feature>
<feature type="compositionally biased region" description="Low complexity" evidence="1">
    <location>
        <begin position="1785"/>
        <end position="1823"/>
    </location>
</feature>
<proteinExistence type="predicted"/>
<name>A0ABR3J537_9AGAR</name>
<feature type="compositionally biased region" description="Basic residues" evidence="1">
    <location>
        <begin position="573"/>
        <end position="583"/>
    </location>
</feature>
<feature type="compositionally biased region" description="Basic and acidic residues" evidence="1">
    <location>
        <begin position="352"/>
        <end position="393"/>
    </location>
</feature>
<feature type="region of interest" description="Disordered" evidence="1">
    <location>
        <begin position="841"/>
        <end position="889"/>
    </location>
</feature>
<feature type="region of interest" description="Disordered" evidence="1">
    <location>
        <begin position="1142"/>
        <end position="1165"/>
    </location>
</feature>
<evidence type="ECO:0000256" key="1">
    <source>
        <dbReference type="SAM" id="MobiDB-lite"/>
    </source>
</evidence>
<feature type="region of interest" description="Disordered" evidence="1">
    <location>
        <begin position="548"/>
        <end position="687"/>
    </location>
</feature>
<feature type="region of interest" description="Disordered" evidence="1">
    <location>
        <begin position="79"/>
        <end position="137"/>
    </location>
</feature>
<feature type="compositionally biased region" description="Basic and acidic residues" evidence="1">
    <location>
        <begin position="584"/>
        <end position="602"/>
    </location>
</feature>
<comment type="caution">
    <text evidence="2">The sequence shown here is derived from an EMBL/GenBank/DDBJ whole genome shotgun (WGS) entry which is preliminary data.</text>
</comment>
<dbReference type="Proteomes" id="UP001556367">
    <property type="component" value="Unassembled WGS sequence"/>
</dbReference>
<feature type="compositionally biased region" description="Low complexity" evidence="1">
    <location>
        <begin position="1150"/>
        <end position="1163"/>
    </location>
</feature>
<feature type="region of interest" description="Disordered" evidence="1">
    <location>
        <begin position="1474"/>
        <end position="1504"/>
    </location>
</feature>
<feature type="compositionally biased region" description="Low complexity" evidence="1">
    <location>
        <begin position="913"/>
        <end position="933"/>
    </location>
</feature>
<feature type="compositionally biased region" description="Polar residues" evidence="1">
    <location>
        <begin position="270"/>
        <end position="281"/>
    </location>
</feature>
<feature type="compositionally biased region" description="Low complexity" evidence="1">
    <location>
        <begin position="484"/>
        <end position="498"/>
    </location>
</feature>